<dbReference type="NCBIfam" id="NF003465">
    <property type="entry name" value="PRK05089.1"/>
    <property type="match status" value="1"/>
</dbReference>
<evidence type="ECO:0000313" key="13">
    <source>
        <dbReference type="EMBL" id="MFC0389544.1"/>
    </source>
</evidence>
<keyword evidence="10" id="KW-0997">Cell inner membrane</keyword>
<feature type="transmembrane region" description="Helical" evidence="12">
    <location>
        <begin position="21"/>
        <end position="46"/>
    </location>
</feature>
<evidence type="ECO:0000256" key="7">
    <source>
        <dbReference type="ARBA" id="ARBA00022989"/>
    </source>
</evidence>
<dbReference type="RefSeq" id="WP_377057019.1">
    <property type="nucleotide sequence ID" value="NZ_JBHLVZ010000114.1"/>
</dbReference>
<evidence type="ECO:0000256" key="5">
    <source>
        <dbReference type="ARBA" id="ARBA00022692"/>
    </source>
</evidence>
<keyword evidence="6 10" id="KW-0735">Signal-anchor</keyword>
<evidence type="ECO:0000256" key="12">
    <source>
        <dbReference type="SAM" id="Phobius"/>
    </source>
</evidence>
<proteinExistence type="inferred from homology"/>
<dbReference type="EMBL" id="JBHLVZ010000114">
    <property type="protein sequence ID" value="MFC0389544.1"/>
    <property type="molecule type" value="Genomic_DNA"/>
</dbReference>
<dbReference type="Pfam" id="PF04442">
    <property type="entry name" value="CtaG_Cox11"/>
    <property type="match status" value="1"/>
</dbReference>
<keyword evidence="9 10" id="KW-0472">Membrane</keyword>
<feature type="topological domain" description="Cytoplasmic" evidence="10">
    <location>
        <begin position="1"/>
        <end position="17"/>
    </location>
</feature>
<evidence type="ECO:0000256" key="6">
    <source>
        <dbReference type="ARBA" id="ARBA00022968"/>
    </source>
</evidence>
<comment type="function">
    <text evidence="1 10">Exerts its effect at some terminal stage of cytochrome c oxidase synthesis, probably by being involved in the insertion of the copper B into subunit I.</text>
</comment>
<accession>A0ABV6J0Z4</accession>
<dbReference type="PIRSF" id="PIRSF005413">
    <property type="entry name" value="COX11"/>
    <property type="match status" value="1"/>
</dbReference>
<protein>
    <recommendedName>
        <fullName evidence="4 10">Cytochrome c oxidase assembly protein CtaG</fullName>
    </recommendedName>
</protein>
<name>A0ABV6J0Z4_9PROT</name>
<dbReference type="Proteomes" id="UP001589789">
    <property type="component" value="Unassembled WGS sequence"/>
</dbReference>
<evidence type="ECO:0000256" key="1">
    <source>
        <dbReference type="ARBA" id="ARBA00004007"/>
    </source>
</evidence>
<dbReference type="PANTHER" id="PTHR21320">
    <property type="entry name" value="CYTOCHROME C OXIDASE ASSEMBLY PROTEIN COX11-RELATED"/>
    <property type="match status" value="1"/>
</dbReference>
<comment type="similarity">
    <text evidence="3 10">Belongs to the COX11/CtaG family.</text>
</comment>
<keyword evidence="5 10" id="KW-0812">Transmembrane</keyword>
<sequence length="213" mass="22660">MPESSEPGRLKQAQQAGNRRIALAAGATVLGMVGLSFAAVPLYAAFCKVTGYNGTVQTGGPAAPGAVQRQVTVRFAANTHPSLPWRFEAAQNAMPVHLGEQGLAFYRASNPAERAVEGVATYNVTPEVVGKYFHKTACFCFDAQTLQAGQEVEMPVSFWVDPAMADDPNTRDIRTITLSYTFFRTMADAERSGALASAGPHVGRNAGPPVVTR</sequence>
<evidence type="ECO:0000256" key="10">
    <source>
        <dbReference type="HAMAP-Rule" id="MF_00155"/>
    </source>
</evidence>
<keyword evidence="14" id="KW-1185">Reference proteome</keyword>
<evidence type="ECO:0000256" key="9">
    <source>
        <dbReference type="ARBA" id="ARBA00023136"/>
    </source>
</evidence>
<dbReference type="InterPro" id="IPR023471">
    <property type="entry name" value="CtaG/Cox11_dom_sf"/>
</dbReference>
<feature type="topological domain" description="Periplasmic" evidence="10">
    <location>
        <begin position="40"/>
        <end position="213"/>
    </location>
</feature>
<evidence type="ECO:0000313" key="14">
    <source>
        <dbReference type="Proteomes" id="UP001589789"/>
    </source>
</evidence>
<evidence type="ECO:0000256" key="8">
    <source>
        <dbReference type="ARBA" id="ARBA00023008"/>
    </source>
</evidence>
<dbReference type="InterPro" id="IPR007533">
    <property type="entry name" value="Cyt_c_oxidase_assmbl_CtaG"/>
</dbReference>
<feature type="region of interest" description="Disordered" evidence="11">
    <location>
        <begin position="194"/>
        <end position="213"/>
    </location>
</feature>
<evidence type="ECO:0000256" key="11">
    <source>
        <dbReference type="SAM" id="MobiDB-lite"/>
    </source>
</evidence>
<comment type="caution">
    <text evidence="13">The sequence shown here is derived from an EMBL/GenBank/DDBJ whole genome shotgun (WGS) entry which is preliminary data.</text>
</comment>
<reference evidence="13 14" key="1">
    <citation type="submission" date="2024-09" db="EMBL/GenBank/DDBJ databases">
        <authorList>
            <person name="Sun Q."/>
            <person name="Mori K."/>
        </authorList>
    </citation>
    <scope>NUCLEOTIDE SEQUENCE [LARGE SCALE GENOMIC DNA]</scope>
    <source>
        <strain evidence="13 14">CCM 7468</strain>
    </source>
</reference>
<organism evidence="13 14">
    <name type="scientific">Muricoccus vinaceus</name>
    <dbReference type="NCBI Taxonomy" id="424704"/>
    <lineage>
        <taxon>Bacteria</taxon>
        <taxon>Pseudomonadati</taxon>
        <taxon>Pseudomonadota</taxon>
        <taxon>Alphaproteobacteria</taxon>
        <taxon>Acetobacterales</taxon>
        <taxon>Roseomonadaceae</taxon>
        <taxon>Muricoccus</taxon>
    </lineage>
</organism>
<dbReference type="SUPFAM" id="SSF110111">
    <property type="entry name" value="Ctag/Cox11"/>
    <property type="match status" value="1"/>
</dbReference>
<dbReference type="PANTHER" id="PTHR21320:SF3">
    <property type="entry name" value="CYTOCHROME C OXIDASE ASSEMBLY PROTEIN COX11, MITOCHONDRIAL-RELATED"/>
    <property type="match status" value="1"/>
</dbReference>
<keyword evidence="10" id="KW-1003">Cell membrane</keyword>
<gene>
    <name evidence="10" type="primary">ctaG</name>
    <name evidence="13" type="ORF">ACFFIC_28940</name>
</gene>
<evidence type="ECO:0000256" key="3">
    <source>
        <dbReference type="ARBA" id="ARBA00009620"/>
    </source>
</evidence>
<evidence type="ECO:0000256" key="4">
    <source>
        <dbReference type="ARBA" id="ARBA00015384"/>
    </source>
</evidence>
<keyword evidence="8 10" id="KW-0186">Copper</keyword>
<dbReference type="HAMAP" id="MF_00155">
    <property type="entry name" value="CtaG"/>
    <property type="match status" value="1"/>
</dbReference>
<dbReference type="Gene3D" id="2.60.370.10">
    <property type="entry name" value="Ctag/Cox11"/>
    <property type="match status" value="1"/>
</dbReference>
<comment type="subcellular location">
    <subcellularLocation>
        <location evidence="2 10">Cell inner membrane</location>
        <topology evidence="2 10">Single-pass type II membrane protein</topology>
        <orientation evidence="2 10">Periplasmic side</orientation>
    </subcellularLocation>
</comment>
<keyword evidence="7 10" id="KW-1133">Transmembrane helix</keyword>
<evidence type="ECO:0000256" key="2">
    <source>
        <dbReference type="ARBA" id="ARBA00004382"/>
    </source>
</evidence>